<dbReference type="Pfam" id="PF12802">
    <property type="entry name" value="MarR_2"/>
    <property type="match status" value="1"/>
</dbReference>
<sequence>MDNTKLQDVYDNCACYRARALARRLTRDYDEALKPLGLKITQFTVLAVIQGFQPHSISQMAERLAMERTSLVRTLDLMARNGWITVGPEGFRRERSMQLTAEGVALLERALPIWKAAQQRFEARVDATRWQQFKDWFLEAAFG</sequence>
<name>A0A5C8ZVK6_9GAMM</name>
<dbReference type="PANTHER" id="PTHR42756">
    <property type="entry name" value="TRANSCRIPTIONAL REGULATOR, MARR"/>
    <property type="match status" value="1"/>
</dbReference>
<dbReference type="SUPFAM" id="SSF46785">
    <property type="entry name" value="Winged helix' DNA-binding domain"/>
    <property type="match status" value="1"/>
</dbReference>
<protein>
    <submittedName>
        <fullName evidence="5">MarR family transcriptional regulator</fullName>
    </submittedName>
</protein>
<organism evidence="5 6">
    <name type="scientific">Parahaliea aestuarii</name>
    <dbReference type="NCBI Taxonomy" id="1852021"/>
    <lineage>
        <taxon>Bacteria</taxon>
        <taxon>Pseudomonadati</taxon>
        <taxon>Pseudomonadota</taxon>
        <taxon>Gammaproteobacteria</taxon>
        <taxon>Cellvibrionales</taxon>
        <taxon>Halieaceae</taxon>
        <taxon>Parahaliea</taxon>
    </lineage>
</organism>
<keyword evidence="2" id="KW-0238">DNA-binding</keyword>
<evidence type="ECO:0000259" key="4">
    <source>
        <dbReference type="PROSITE" id="PS50995"/>
    </source>
</evidence>
<keyword evidence="1" id="KW-0805">Transcription regulation</keyword>
<dbReference type="EMBL" id="VRYZ01000004">
    <property type="protein sequence ID" value="TXS91784.1"/>
    <property type="molecule type" value="Genomic_DNA"/>
</dbReference>
<dbReference type="Proteomes" id="UP000321933">
    <property type="component" value="Unassembled WGS sequence"/>
</dbReference>
<reference evidence="5 6" key="1">
    <citation type="submission" date="2019-08" db="EMBL/GenBank/DDBJ databases">
        <title>Parahaliea maris sp. nov., isolated from the surface seawater.</title>
        <authorList>
            <person name="Liu Y."/>
        </authorList>
    </citation>
    <scope>NUCLEOTIDE SEQUENCE [LARGE SCALE GENOMIC DNA]</scope>
    <source>
        <strain evidence="5 6">S2-26</strain>
    </source>
</reference>
<dbReference type="GO" id="GO:0003677">
    <property type="term" value="F:DNA binding"/>
    <property type="evidence" value="ECO:0007669"/>
    <property type="project" value="UniProtKB-KW"/>
</dbReference>
<evidence type="ECO:0000256" key="1">
    <source>
        <dbReference type="ARBA" id="ARBA00023015"/>
    </source>
</evidence>
<evidence type="ECO:0000256" key="3">
    <source>
        <dbReference type="ARBA" id="ARBA00023163"/>
    </source>
</evidence>
<dbReference type="GO" id="GO:0003700">
    <property type="term" value="F:DNA-binding transcription factor activity"/>
    <property type="evidence" value="ECO:0007669"/>
    <property type="project" value="InterPro"/>
</dbReference>
<gene>
    <name evidence="5" type="ORF">FVW59_11580</name>
</gene>
<feature type="domain" description="HTH marR-type" evidence="4">
    <location>
        <begin position="11"/>
        <end position="143"/>
    </location>
</feature>
<dbReference type="InterPro" id="IPR036388">
    <property type="entry name" value="WH-like_DNA-bd_sf"/>
</dbReference>
<dbReference type="InterPro" id="IPR000835">
    <property type="entry name" value="HTH_MarR-typ"/>
</dbReference>
<comment type="caution">
    <text evidence="5">The sequence shown here is derived from an EMBL/GenBank/DDBJ whole genome shotgun (WGS) entry which is preliminary data.</text>
</comment>
<evidence type="ECO:0000256" key="2">
    <source>
        <dbReference type="ARBA" id="ARBA00023125"/>
    </source>
</evidence>
<accession>A0A5C8ZVK6</accession>
<dbReference type="PROSITE" id="PS50995">
    <property type="entry name" value="HTH_MARR_2"/>
    <property type="match status" value="1"/>
</dbReference>
<dbReference type="OrthoDB" id="120080at2"/>
<keyword evidence="3" id="KW-0804">Transcription</keyword>
<dbReference type="InterPro" id="IPR036390">
    <property type="entry name" value="WH_DNA-bd_sf"/>
</dbReference>
<proteinExistence type="predicted"/>
<evidence type="ECO:0000313" key="6">
    <source>
        <dbReference type="Proteomes" id="UP000321933"/>
    </source>
</evidence>
<dbReference type="AlphaFoldDB" id="A0A5C8ZVK6"/>
<dbReference type="SMART" id="SM00347">
    <property type="entry name" value="HTH_MARR"/>
    <property type="match status" value="1"/>
</dbReference>
<dbReference type="PANTHER" id="PTHR42756:SF1">
    <property type="entry name" value="TRANSCRIPTIONAL REPRESSOR OF EMRAB OPERON"/>
    <property type="match status" value="1"/>
</dbReference>
<keyword evidence="6" id="KW-1185">Reference proteome</keyword>
<dbReference type="RefSeq" id="WP_148064481.1">
    <property type="nucleotide sequence ID" value="NZ_VRYZ01000004.1"/>
</dbReference>
<dbReference type="Gene3D" id="1.10.10.10">
    <property type="entry name" value="Winged helix-like DNA-binding domain superfamily/Winged helix DNA-binding domain"/>
    <property type="match status" value="1"/>
</dbReference>
<evidence type="ECO:0000313" key="5">
    <source>
        <dbReference type="EMBL" id="TXS91784.1"/>
    </source>
</evidence>